<dbReference type="Gene3D" id="1.25.40.470">
    <property type="match status" value="1"/>
</dbReference>
<dbReference type="GO" id="GO:0016192">
    <property type="term" value="P:vesicle-mediated transport"/>
    <property type="evidence" value="ECO:0007669"/>
    <property type="project" value="InterPro"/>
</dbReference>
<dbReference type="InterPro" id="IPR010714">
    <property type="entry name" value="Coatomer_asu_C"/>
</dbReference>
<dbReference type="AlphaFoldDB" id="A0A165C3G5"/>
<dbReference type="GO" id="GO:0006886">
    <property type="term" value="P:intracellular protein transport"/>
    <property type="evidence" value="ECO:0007669"/>
    <property type="project" value="InterPro"/>
</dbReference>
<evidence type="ECO:0000313" key="2">
    <source>
        <dbReference type="EMBL" id="KZT02138.1"/>
    </source>
</evidence>
<reference evidence="2 3" key="1">
    <citation type="journal article" date="2016" name="Mol. Biol. Evol.">
        <title>Comparative Genomics of Early-Diverging Mushroom-Forming Fungi Provides Insights into the Origins of Lignocellulose Decay Capabilities.</title>
        <authorList>
            <person name="Nagy L.G."/>
            <person name="Riley R."/>
            <person name="Tritt A."/>
            <person name="Adam C."/>
            <person name="Daum C."/>
            <person name="Floudas D."/>
            <person name="Sun H."/>
            <person name="Yadav J.S."/>
            <person name="Pangilinan J."/>
            <person name="Larsson K.H."/>
            <person name="Matsuura K."/>
            <person name="Barry K."/>
            <person name="Labutti K."/>
            <person name="Kuo R."/>
            <person name="Ohm R.A."/>
            <person name="Bhattacharya S.S."/>
            <person name="Shirouzu T."/>
            <person name="Yoshinaga Y."/>
            <person name="Martin F.M."/>
            <person name="Grigoriev I.V."/>
            <person name="Hibbett D.S."/>
        </authorList>
    </citation>
    <scope>NUCLEOTIDE SEQUENCE [LARGE SCALE GENOMIC DNA]</scope>
    <source>
        <strain evidence="2 3">93-53</strain>
    </source>
</reference>
<dbReference type="GO" id="GO:0030126">
    <property type="term" value="C:COPI vesicle coat"/>
    <property type="evidence" value="ECO:0007669"/>
    <property type="project" value="InterPro"/>
</dbReference>
<dbReference type="RefSeq" id="XP_040759878.1">
    <property type="nucleotide sequence ID" value="XM_040913951.1"/>
</dbReference>
<evidence type="ECO:0000313" key="3">
    <source>
        <dbReference type="Proteomes" id="UP000076871"/>
    </source>
</evidence>
<protein>
    <recommendedName>
        <fullName evidence="1">Coatomer alpha subunit C-terminal domain-containing protein</fullName>
    </recommendedName>
</protein>
<feature type="domain" description="Coatomer alpha subunit C-terminal" evidence="1">
    <location>
        <begin position="261"/>
        <end position="397"/>
    </location>
</feature>
<dbReference type="InParanoid" id="A0A165C3G5"/>
<proteinExistence type="predicted"/>
<evidence type="ECO:0000259" key="1">
    <source>
        <dbReference type="Pfam" id="PF06957"/>
    </source>
</evidence>
<keyword evidence="3" id="KW-1185">Reference proteome</keyword>
<dbReference type="OrthoDB" id="3204824at2759"/>
<dbReference type="Proteomes" id="UP000076871">
    <property type="component" value="Unassembled WGS sequence"/>
</dbReference>
<dbReference type="EMBL" id="KV427655">
    <property type="protein sequence ID" value="KZT02138.1"/>
    <property type="molecule type" value="Genomic_DNA"/>
</dbReference>
<accession>A0A165C3G5</accession>
<organism evidence="2 3">
    <name type="scientific">Laetiporus sulphureus 93-53</name>
    <dbReference type="NCBI Taxonomy" id="1314785"/>
    <lineage>
        <taxon>Eukaryota</taxon>
        <taxon>Fungi</taxon>
        <taxon>Dikarya</taxon>
        <taxon>Basidiomycota</taxon>
        <taxon>Agaricomycotina</taxon>
        <taxon>Agaricomycetes</taxon>
        <taxon>Polyporales</taxon>
        <taxon>Laetiporus</taxon>
    </lineage>
</organism>
<dbReference type="Pfam" id="PF06957">
    <property type="entry name" value="COPI_C"/>
    <property type="match status" value="1"/>
</dbReference>
<name>A0A165C3G5_9APHY</name>
<gene>
    <name evidence="2" type="ORF">LAESUDRAFT_794306</name>
</gene>
<dbReference type="STRING" id="1314785.A0A165C3G5"/>
<sequence length="589" mass="66097">MEAQNAAPAAMTRSTHRCYHELVSLLEQQIRALDTKLFVSRSKLAMDRYFVSQDACHVLVAANPPELCEVWERPAYPALVFLNFTHYYALEMILVRAWVFAGTRELCASGPYGPQPISNATDLQTSTSAIHLANSPSHQTSNSPAPFDWLNVERQLIETTLSNIDSCFIVTDKSTRFDLAIECSSLDVAFEMAKAINWPDCWEHLAQQALKQGNHKVNTIMSYMSADEEPAPETQTLEDAELGAGASSGISEIALCMLVRHAMQLLNRQFGVVNFSHIKSLFVSTYRSVHAYLSPMASLPPLQLHLRHDPQESSSSRVLPIAVRTLQSVRHELTEGLRFLSGSKLPETRMVYRSVLWELLLVPVSSDDEAKGWRDMVTLAREYLLGVTLEIERRRIITSQLHGSPDAYWNSTRIPRSLHNSAGIDEMRRTSASYVTVRRGISQKGVRDTYGFQASAPRHWLVQGKVQPTRDSLRRRRNKPQSRYPRVEVQYSTSESKLLNGDFAKQGTATVDIRPGRDARVNQSFRMARRVICSARIQSLHVSTEKPVCSGAAKDRTEFMASAEGQLVATRTLCLVNEADATGEFFSCF</sequence>
<dbReference type="GeneID" id="63830979"/>
<dbReference type="GO" id="GO:0005198">
    <property type="term" value="F:structural molecule activity"/>
    <property type="evidence" value="ECO:0007669"/>
    <property type="project" value="InterPro"/>
</dbReference>